<name>A0A2T5I0U6_9PROT</name>
<evidence type="ECO:0000313" key="2">
    <source>
        <dbReference type="Proteomes" id="UP000244128"/>
    </source>
</evidence>
<evidence type="ECO:0000313" key="1">
    <source>
        <dbReference type="EMBL" id="PTQ77451.1"/>
    </source>
</evidence>
<protein>
    <submittedName>
        <fullName evidence="1">Uncharacterized protein</fullName>
    </submittedName>
</protein>
<reference evidence="1 2" key="1">
    <citation type="submission" date="2018-04" db="EMBL/GenBank/DDBJ databases">
        <title>Active sludge and wastewater microbial communities from Klosterneuburg, Austria.</title>
        <authorList>
            <person name="Wagner M."/>
        </authorList>
    </citation>
    <scope>NUCLEOTIDE SEQUENCE [LARGE SCALE GENOMIC DNA]</scope>
    <source>
        <strain evidence="1 2">Nm49</strain>
    </source>
</reference>
<gene>
    <name evidence="1" type="ORF">C8R26_10898</name>
</gene>
<dbReference type="Proteomes" id="UP000244128">
    <property type="component" value="Unassembled WGS sequence"/>
</dbReference>
<organism evidence="1 2">
    <name type="scientific">Nitrosomonas oligotropha</name>
    <dbReference type="NCBI Taxonomy" id="42354"/>
    <lineage>
        <taxon>Bacteria</taxon>
        <taxon>Pseudomonadati</taxon>
        <taxon>Pseudomonadota</taxon>
        <taxon>Betaproteobacteria</taxon>
        <taxon>Nitrosomonadales</taxon>
        <taxon>Nitrosomonadaceae</taxon>
        <taxon>Nitrosomonas</taxon>
    </lineage>
</organism>
<proteinExistence type="predicted"/>
<dbReference type="RefSeq" id="WP_107803022.1">
    <property type="nucleotide sequence ID" value="NZ_QAOI01000008.1"/>
</dbReference>
<comment type="caution">
    <text evidence="1">The sequence shown here is derived from an EMBL/GenBank/DDBJ whole genome shotgun (WGS) entry which is preliminary data.</text>
</comment>
<accession>A0A2T5I0U6</accession>
<sequence>MSKSKNTATDTPSISNVERLEKLEEARILASEMPCILKFIDCGNLADLDGCDMVLDREQMNGVFLLLDSVYSSLETIVSIAAKYGTEDEHIQTISSYVDDARKIISLATKLAAVHLAEDENGEESDSDVICMVSSWVAGFLASLRVANELYVIGIYHCVHKLIEAIPAPSEGGGNAHNSLH</sequence>
<dbReference type="AlphaFoldDB" id="A0A2T5I0U6"/>
<dbReference type="EMBL" id="QAOI01000008">
    <property type="protein sequence ID" value="PTQ77451.1"/>
    <property type="molecule type" value="Genomic_DNA"/>
</dbReference>